<dbReference type="PROSITE" id="PS00063">
    <property type="entry name" value="ALDOKETO_REDUCTASE_3"/>
    <property type="match status" value="1"/>
</dbReference>
<dbReference type="PROSITE" id="PS00062">
    <property type="entry name" value="ALDOKETO_REDUCTASE_2"/>
    <property type="match status" value="1"/>
</dbReference>
<dbReference type="SUPFAM" id="SSF51430">
    <property type="entry name" value="NAD(P)-linked oxidoreductase"/>
    <property type="match status" value="1"/>
</dbReference>
<dbReference type="PRINTS" id="PR00069">
    <property type="entry name" value="ALDKETRDTASE"/>
</dbReference>
<dbReference type="eggNOG" id="COG0656">
    <property type="taxonomic scope" value="Bacteria"/>
</dbReference>
<dbReference type="STRING" id="272633.gene:10732071"/>
<dbReference type="Pfam" id="PF00248">
    <property type="entry name" value="Aldo_ket_red"/>
    <property type="match status" value="1"/>
</dbReference>
<dbReference type="HOGENOM" id="CLU_023205_0_3_14"/>
<feature type="binding site" evidence="5">
    <location>
        <position position="107"/>
    </location>
    <ligand>
        <name>substrate</name>
    </ligand>
</feature>
<keyword evidence="2" id="KW-0521">NADP</keyword>
<evidence type="ECO:0000256" key="2">
    <source>
        <dbReference type="ARBA" id="ARBA00022857"/>
    </source>
</evidence>
<dbReference type="PANTHER" id="PTHR43827:SF3">
    <property type="entry name" value="NADP-DEPENDENT OXIDOREDUCTASE DOMAIN-CONTAINING PROTEIN"/>
    <property type="match status" value="1"/>
</dbReference>
<dbReference type="RefSeq" id="WP_011077766.1">
    <property type="nucleotide sequence ID" value="NC_004432.1"/>
</dbReference>
<dbReference type="PIRSF" id="PIRSF000097">
    <property type="entry name" value="AKR"/>
    <property type="match status" value="1"/>
</dbReference>
<feature type="site" description="Lowers pKa of active site Tyr" evidence="6">
    <location>
        <position position="74"/>
    </location>
</feature>
<dbReference type="InterPro" id="IPR018170">
    <property type="entry name" value="Aldo/ket_reductase_CS"/>
</dbReference>
<dbReference type="KEGG" id="mpe:MYPE9500"/>
<dbReference type="CDD" id="cd19133">
    <property type="entry name" value="AKR_AKR5F1"/>
    <property type="match status" value="1"/>
</dbReference>
<evidence type="ECO:0000256" key="6">
    <source>
        <dbReference type="PIRSR" id="PIRSR000097-3"/>
    </source>
</evidence>
<evidence type="ECO:0000259" key="7">
    <source>
        <dbReference type="Pfam" id="PF00248"/>
    </source>
</evidence>
<evidence type="ECO:0000313" key="8">
    <source>
        <dbReference type="EMBL" id="BAC44737.1"/>
    </source>
</evidence>
<keyword evidence="3" id="KW-0560">Oxidoreductase</keyword>
<name>Q8EUH6_MALP2</name>
<dbReference type="InterPro" id="IPR020471">
    <property type="entry name" value="AKR"/>
</dbReference>
<protein>
    <submittedName>
        <fullName evidence="8">Oxidoreductase</fullName>
    </submittedName>
</protein>
<comment type="similarity">
    <text evidence="1">Belongs to the aldo/keto reductase family.</text>
</comment>
<dbReference type="AlphaFoldDB" id="Q8EUH6"/>
<evidence type="ECO:0000256" key="3">
    <source>
        <dbReference type="ARBA" id="ARBA00023002"/>
    </source>
</evidence>
<evidence type="ECO:0000256" key="4">
    <source>
        <dbReference type="PIRSR" id="PIRSR000097-1"/>
    </source>
</evidence>
<feature type="active site" description="Proton donor" evidence="4">
    <location>
        <position position="49"/>
    </location>
</feature>
<reference evidence="8 9" key="1">
    <citation type="journal article" date="2002" name="Nucleic Acids Res.">
        <title>The complete genomic sequence of Mycoplasma penetrans, an intracellular bacterial pathogen in humans.</title>
        <authorList>
            <person name="Sasaki Y."/>
            <person name="Ishikawa J."/>
            <person name="Yamashita A."/>
            <person name="Oshima K."/>
            <person name="Kenri T."/>
            <person name="Furuya K."/>
            <person name="Yoshino C."/>
            <person name="Horino A."/>
            <person name="Shiba T."/>
            <person name="Sasaki T."/>
            <person name="Hattori M."/>
        </authorList>
    </citation>
    <scope>NUCLEOTIDE SEQUENCE [LARGE SCALE GENOMIC DNA]</scope>
    <source>
        <strain evidence="8 9">HF-2</strain>
    </source>
</reference>
<evidence type="ECO:0000256" key="5">
    <source>
        <dbReference type="PIRSR" id="PIRSR000097-2"/>
    </source>
</evidence>
<dbReference type="Gene3D" id="3.20.20.100">
    <property type="entry name" value="NADP-dependent oxidoreductase domain"/>
    <property type="match status" value="1"/>
</dbReference>
<dbReference type="Proteomes" id="UP000002522">
    <property type="component" value="Chromosome"/>
</dbReference>
<feature type="domain" description="NADP-dependent oxidoreductase" evidence="7">
    <location>
        <begin position="30"/>
        <end position="258"/>
    </location>
</feature>
<dbReference type="InParanoid" id="Q8EUH6"/>
<organism evidence="8 9">
    <name type="scientific">Malacoplasma penetrans (strain HF-2)</name>
    <name type="common">Mycoplasma penetrans</name>
    <dbReference type="NCBI Taxonomy" id="272633"/>
    <lineage>
        <taxon>Bacteria</taxon>
        <taxon>Bacillati</taxon>
        <taxon>Mycoplasmatota</taxon>
        <taxon>Mycoplasmoidales</taxon>
        <taxon>Mycoplasmoidaceae</taxon>
        <taxon>Malacoplasma</taxon>
    </lineage>
</organism>
<dbReference type="FunFam" id="3.20.20.100:FF:000015">
    <property type="entry name" value="Oxidoreductase, aldo/keto reductase family"/>
    <property type="match status" value="1"/>
</dbReference>
<dbReference type="GO" id="GO:0016616">
    <property type="term" value="F:oxidoreductase activity, acting on the CH-OH group of donors, NAD or NADP as acceptor"/>
    <property type="evidence" value="ECO:0007669"/>
    <property type="project" value="UniProtKB-ARBA"/>
</dbReference>
<keyword evidence="9" id="KW-1185">Reference proteome</keyword>
<evidence type="ECO:0000256" key="1">
    <source>
        <dbReference type="ARBA" id="ARBA00007905"/>
    </source>
</evidence>
<proteinExistence type="inferred from homology"/>
<gene>
    <name evidence="8" type="ordered locus">MYPE9500</name>
</gene>
<evidence type="ECO:0000313" key="9">
    <source>
        <dbReference type="Proteomes" id="UP000002522"/>
    </source>
</evidence>
<dbReference type="InterPro" id="IPR023210">
    <property type="entry name" value="NADP_OxRdtase_dom"/>
</dbReference>
<accession>Q8EUH6</accession>
<dbReference type="FunCoup" id="Q8EUH6">
    <property type="interactions" value="157"/>
</dbReference>
<sequence>MKYIKLANGLHMPIIGLGVYKAEGENCENTIIKAIDDYGYRMIDTAQVYFNEEFVGNAIKQTKIKREDIFITTKVWISNYGYNNTMYSISKSLKKLQTNYIDLVLLHQPFGDYYSAWKALEVLYKKGIVKAIGVSNFEADRLVDFCLHVDVKPVINQIELHPLRQRIEDLHWNNKYGVAVESWASFGRATSEIMENPILVSLAEKYNKTVPQIILRWLIQQNIVVIPKTVTESRLKENMDIFDFEISDDDMDLIKTINQNKTVSKHHHDPSTAEEIFSKFPEIRR</sequence>
<dbReference type="InterPro" id="IPR036812">
    <property type="entry name" value="NAD(P)_OxRdtase_dom_sf"/>
</dbReference>
<dbReference type="EMBL" id="BA000026">
    <property type="protein sequence ID" value="BAC44737.1"/>
    <property type="molecule type" value="Genomic_DNA"/>
</dbReference>
<dbReference type="PANTHER" id="PTHR43827">
    <property type="entry name" value="2,5-DIKETO-D-GLUCONIC ACID REDUCTASE"/>
    <property type="match status" value="1"/>
</dbReference>